<dbReference type="PANTHER" id="PTHR35601">
    <property type="entry name" value="TOXIN RELE"/>
    <property type="match status" value="1"/>
</dbReference>
<dbReference type="PANTHER" id="PTHR35601:SF1">
    <property type="entry name" value="TOXIN RELE"/>
    <property type="match status" value="1"/>
</dbReference>
<proteinExistence type="inferred from homology"/>
<keyword evidence="2" id="KW-1277">Toxin-antitoxin system</keyword>
<reference evidence="3 4" key="1">
    <citation type="submission" date="2019-06" db="EMBL/GenBank/DDBJ databases">
        <title>A novel bacterium of genus Marinomonas, isolated from coastal sand.</title>
        <authorList>
            <person name="Huang H."/>
            <person name="Mo K."/>
            <person name="Hu Y."/>
        </authorList>
    </citation>
    <scope>NUCLEOTIDE SEQUENCE [LARGE SCALE GENOMIC DNA]</scope>
    <source>
        <strain evidence="3 4">HB171799</strain>
    </source>
</reference>
<gene>
    <name evidence="3" type="ORF">FJM67_06685</name>
</gene>
<evidence type="ECO:0000256" key="1">
    <source>
        <dbReference type="ARBA" id="ARBA00006226"/>
    </source>
</evidence>
<dbReference type="InterPro" id="IPR007712">
    <property type="entry name" value="RelE/ParE_toxin"/>
</dbReference>
<dbReference type="Gene3D" id="3.30.2310.20">
    <property type="entry name" value="RelE-like"/>
    <property type="match status" value="1"/>
</dbReference>
<evidence type="ECO:0000313" key="3">
    <source>
        <dbReference type="EMBL" id="TPE53339.1"/>
    </source>
</evidence>
<dbReference type="InterPro" id="IPR035093">
    <property type="entry name" value="RelE/ParE_toxin_dom_sf"/>
</dbReference>
<dbReference type="AlphaFoldDB" id="A0A501WVN8"/>
<dbReference type="SUPFAM" id="SSF143011">
    <property type="entry name" value="RelE-like"/>
    <property type="match status" value="1"/>
</dbReference>
<evidence type="ECO:0000256" key="2">
    <source>
        <dbReference type="ARBA" id="ARBA00022649"/>
    </source>
</evidence>
<name>A0A501WVN8_9GAMM</name>
<keyword evidence="4" id="KW-1185">Reference proteome</keyword>
<dbReference type="EMBL" id="VFRR01000010">
    <property type="protein sequence ID" value="TPE53339.1"/>
    <property type="molecule type" value="Genomic_DNA"/>
</dbReference>
<dbReference type="OrthoDB" id="5570653at2"/>
<dbReference type="Proteomes" id="UP000315901">
    <property type="component" value="Unassembled WGS sequence"/>
</dbReference>
<accession>A0A501WVN8</accession>
<dbReference type="RefSeq" id="WP_140588013.1">
    <property type="nucleotide sequence ID" value="NZ_VFRR01000010.1"/>
</dbReference>
<sequence>MAKYKITFKKSVAKDLRAIPNQDVARILSCIDQLAAPPRAEGCIKLMGRESYRVRQGIYRIIYDIRDEVLLVNVVKVAHRAEVYKYS</sequence>
<protein>
    <submittedName>
        <fullName evidence="3">Type II toxin-antitoxin system RelE/ParE family toxin</fullName>
    </submittedName>
</protein>
<comment type="caution">
    <text evidence="3">The sequence shown here is derived from an EMBL/GenBank/DDBJ whole genome shotgun (WGS) entry which is preliminary data.</text>
</comment>
<dbReference type="Pfam" id="PF05016">
    <property type="entry name" value="ParE_toxin"/>
    <property type="match status" value="1"/>
</dbReference>
<comment type="similarity">
    <text evidence="1">Belongs to the RelE toxin family.</text>
</comment>
<evidence type="ECO:0000313" key="4">
    <source>
        <dbReference type="Proteomes" id="UP000315901"/>
    </source>
</evidence>
<organism evidence="3 4">
    <name type="scientific">Maribrevibacterium harenarium</name>
    <dbReference type="NCBI Taxonomy" id="2589817"/>
    <lineage>
        <taxon>Bacteria</taxon>
        <taxon>Pseudomonadati</taxon>
        <taxon>Pseudomonadota</taxon>
        <taxon>Gammaproteobacteria</taxon>
        <taxon>Oceanospirillales</taxon>
        <taxon>Oceanospirillaceae</taxon>
        <taxon>Maribrevibacterium</taxon>
    </lineage>
</organism>